<keyword evidence="9" id="KW-1185">Reference proteome</keyword>
<evidence type="ECO:0000256" key="4">
    <source>
        <dbReference type="ARBA" id="ARBA00023136"/>
    </source>
</evidence>
<evidence type="ECO:0000256" key="6">
    <source>
        <dbReference type="SAM" id="Phobius"/>
    </source>
</evidence>
<dbReference type="InterPro" id="IPR049326">
    <property type="entry name" value="Rhodopsin_dom_fungi"/>
</dbReference>
<name>A0A6A5YQK0_9PLEO</name>
<feature type="transmembrane region" description="Helical" evidence="6">
    <location>
        <begin position="139"/>
        <end position="162"/>
    </location>
</feature>
<dbReference type="EMBL" id="ML977342">
    <property type="protein sequence ID" value="KAF2109416.1"/>
    <property type="molecule type" value="Genomic_DNA"/>
</dbReference>
<evidence type="ECO:0000256" key="5">
    <source>
        <dbReference type="ARBA" id="ARBA00038359"/>
    </source>
</evidence>
<feature type="transmembrane region" description="Helical" evidence="6">
    <location>
        <begin position="225"/>
        <end position="244"/>
    </location>
</feature>
<dbReference type="OrthoDB" id="444631at2759"/>
<gene>
    <name evidence="8" type="ORF">BDV96DRAFT_651854</name>
</gene>
<dbReference type="PANTHER" id="PTHR33048:SF92">
    <property type="entry name" value="INTEGRAL MEMBRANE PROTEIN"/>
    <property type="match status" value="1"/>
</dbReference>
<keyword evidence="4 6" id="KW-0472">Membrane</keyword>
<organism evidence="8 9">
    <name type="scientific">Lophiotrema nucula</name>
    <dbReference type="NCBI Taxonomy" id="690887"/>
    <lineage>
        <taxon>Eukaryota</taxon>
        <taxon>Fungi</taxon>
        <taxon>Dikarya</taxon>
        <taxon>Ascomycota</taxon>
        <taxon>Pezizomycotina</taxon>
        <taxon>Dothideomycetes</taxon>
        <taxon>Pleosporomycetidae</taxon>
        <taxon>Pleosporales</taxon>
        <taxon>Lophiotremataceae</taxon>
        <taxon>Lophiotrema</taxon>
    </lineage>
</organism>
<dbReference type="Proteomes" id="UP000799770">
    <property type="component" value="Unassembled WGS sequence"/>
</dbReference>
<feature type="transmembrane region" description="Helical" evidence="6">
    <location>
        <begin position="12"/>
        <end position="34"/>
    </location>
</feature>
<proteinExistence type="inferred from homology"/>
<dbReference type="InterPro" id="IPR052337">
    <property type="entry name" value="SAT4-like"/>
</dbReference>
<accession>A0A6A5YQK0</accession>
<evidence type="ECO:0000256" key="1">
    <source>
        <dbReference type="ARBA" id="ARBA00004141"/>
    </source>
</evidence>
<evidence type="ECO:0000313" key="9">
    <source>
        <dbReference type="Proteomes" id="UP000799770"/>
    </source>
</evidence>
<comment type="subcellular location">
    <subcellularLocation>
        <location evidence="1">Membrane</location>
        <topology evidence="1">Multi-pass membrane protein</topology>
    </subcellularLocation>
</comment>
<reference evidence="8" key="1">
    <citation type="journal article" date="2020" name="Stud. Mycol.">
        <title>101 Dothideomycetes genomes: a test case for predicting lifestyles and emergence of pathogens.</title>
        <authorList>
            <person name="Haridas S."/>
            <person name="Albert R."/>
            <person name="Binder M."/>
            <person name="Bloem J."/>
            <person name="Labutti K."/>
            <person name="Salamov A."/>
            <person name="Andreopoulos B."/>
            <person name="Baker S."/>
            <person name="Barry K."/>
            <person name="Bills G."/>
            <person name="Bluhm B."/>
            <person name="Cannon C."/>
            <person name="Castanera R."/>
            <person name="Culley D."/>
            <person name="Daum C."/>
            <person name="Ezra D."/>
            <person name="Gonzalez J."/>
            <person name="Henrissat B."/>
            <person name="Kuo A."/>
            <person name="Liang C."/>
            <person name="Lipzen A."/>
            <person name="Lutzoni F."/>
            <person name="Magnuson J."/>
            <person name="Mondo S."/>
            <person name="Nolan M."/>
            <person name="Ohm R."/>
            <person name="Pangilinan J."/>
            <person name="Park H.-J."/>
            <person name="Ramirez L."/>
            <person name="Alfaro M."/>
            <person name="Sun H."/>
            <person name="Tritt A."/>
            <person name="Yoshinaga Y."/>
            <person name="Zwiers L.-H."/>
            <person name="Turgeon B."/>
            <person name="Goodwin S."/>
            <person name="Spatafora J."/>
            <person name="Crous P."/>
            <person name="Grigoriev I."/>
        </authorList>
    </citation>
    <scope>NUCLEOTIDE SEQUENCE</scope>
    <source>
        <strain evidence="8">CBS 627.86</strain>
    </source>
</reference>
<feature type="domain" description="Rhodopsin" evidence="7">
    <location>
        <begin position="30"/>
        <end position="280"/>
    </location>
</feature>
<protein>
    <recommendedName>
        <fullName evidence="7">Rhodopsin domain-containing protein</fullName>
    </recommendedName>
</protein>
<keyword evidence="3 6" id="KW-1133">Transmembrane helix</keyword>
<feature type="transmembrane region" description="Helical" evidence="6">
    <location>
        <begin position="194"/>
        <end position="213"/>
    </location>
</feature>
<keyword evidence="2 6" id="KW-0812">Transmembrane</keyword>
<comment type="similarity">
    <text evidence="5">Belongs to the SAT4 family.</text>
</comment>
<dbReference type="Pfam" id="PF20684">
    <property type="entry name" value="Fung_rhodopsin"/>
    <property type="match status" value="1"/>
</dbReference>
<evidence type="ECO:0000256" key="2">
    <source>
        <dbReference type="ARBA" id="ARBA00022692"/>
    </source>
</evidence>
<dbReference type="GO" id="GO:0016020">
    <property type="term" value="C:membrane"/>
    <property type="evidence" value="ECO:0007669"/>
    <property type="project" value="UniProtKB-SubCell"/>
</dbReference>
<dbReference type="PANTHER" id="PTHR33048">
    <property type="entry name" value="PTH11-LIKE INTEGRAL MEMBRANE PROTEIN (AFU_ORTHOLOGUE AFUA_5G11245)"/>
    <property type="match status" value="1"/>
</dbReference>
<dbReference type="AlphaFoldDB" id="A0A6A5YQK0"/>
<evidence type="ECO:0000256" key="3">
    <source>
        <dbReference type="ARBA" id="ARBA00022989"/>
    </source>
</evidence>
<feature type="transmembrane region" description="Helical" evidence="6">
    <location>
        <begin position="103"/>
        <end position="127"/>
    </location>
</feature>
<feature type="transmembrane region" description="Helical" evidence="6">
    <location>
        <begin position="259"/>
        <end position="281"/>
    </location>
</feature>
<evidence type="ECO:0000259" key="7">
    <source>
        <dbReference type="Pfam" id="PF20684"/>
    </source>
</evidence>
<sequence length="368" mass="41324">MAETEGRISKAAFIGTSSAFLGLCLIATTVRCYIRFRIQREFGWDDAILIFGLCCLISGMALLFTVIDTMYQAESLVFGSEGFAAIASMNISEIAEQSARYHIFSTAALVLMWFSICSVKFCFLAFFRKLIRQMPTMIMYWWIVLSFNIAATVYGVTIYLAGCPYFRADQMLQTMSCVQGSKLKLSINLSTSQMALDIAGDLFILVIPILLIWKIRINWTQKAALALTLCLTIIMVIITIARIAGLKWKGKVDLVWECYFIVIAAEVGLALVSITAFRALYISKTKNRDIHDTITSFRWYKSGKTVAWKIITMTTGKTPTDSSKSLRMERRGSGFLKDDIPHGTMTGMRTFIDGNGKTRLYATMDEEV</sequence>
<feature type="transmembrane region" description="Helical" evidence="6">
    <location>
        <begin position="46"/>
        <end position="67"/>
    </location>
</feature>
<evidence type="ECO:0000313" key="8">
    <source>
        <dbReference type="EMBL" id="KAF2109416.1"/>
    </source>
</evidence>